<feature type="chain" id="PRO_5039479386" evidence="2">
    <location>
        <begin position="29"/>
        <end position="272"/>
    </location>
</feature>
<dbReference type="PROSITE" id="PS51257">
    <property type="entry name" value="PROKAR_LIPOPROTEIN"/>
    <property type="match status" value="1"/>
</dbReference>
<protein>
    <submittedName>
        <fullName evidence="3">Uncharacterized protein</fullName>
    </submittedName>
</protein>
<evidence type="ECO:0000256" key="1">
    <source>
        <dbReference type="SAM" id="MobiDB-lite"/>
    </source>
</evidence>
<evidence type="ECO:0000313" key="3">
    <source>
        <dbReference type="EMBL" id="RUR01623.1"/>
    </source>
</evidence>
<feature type="signal peptide" evidence="2">
    <location>
        <begin position="1"/>
        <end position="28"/>
    </location>
</feature>
<dbReference type="RefSeq" id="WP_127049341.1">
    <property type="nucleotide sequence ID" value="NZ_RZGZ01000002.1"/>
</dbReference>
<evidence type="ECO:0000313" key="4">
    <source>
        <dbReference type="Proteomes" id="UP000274909"/>
    </source>
</evidence>
<feature type="region of interest" description="Disordered" evidence="1">
    <location>
        <begin position="32"/>
        <end position="52"/>
    </location>
</feature>
<name>A0A433JTG7_9MICO</name>
<gene>
    <name evidence="3" type="ORF">ELQ94_09085</name>
</gene>
<reference evidence="3 4" key="1">
    <citation type="submission" date="2018-12" db="EMBL/GenBank/DDBJ databases">
        <authorList>
            <person name="Li F."/>
        </authorList>
    </citation>
    <scope>NUCLEOTIDE SEQUENCE [LARGE SCALE GENOMIC DNA]</scope>
    <source>
        <strain evidence="3 4">EGI 6500705</strain>
    </source>
</reference>
<sequence length="272" mass="28174">MMDTRRNITLLGGSALALSLALSGCTTAEPAASTTTAIETPSSSPSATPEESASVGIVREYLAAIVAEDSASAWALLTPEAQSFYGGDPEVYASWFANDGVTSPEEASAFADVDVTETEGPEGAFTLVSAQTETAADAWIVRETDTGPLIDDAGIPTTGGSLYEWRNPSSGAEDSSESGAFDLQQPASLFFASPQSFDSDTPSTIGYPDTVWAYVDGDEVPAELGPASDAGRVFEVTSDTLPADGAPHALTIVWQVGEDSLGWRSTTTLLVP</sequence>
<evidence type="ECO:0000256" key="2">
    <source>
        <dbReference type="SAM" id="SignalP"/>
    </source>
</evidence>
<dbReference type="EMBL" id="RZGZ01000002">
    <property type="protein sequence ID" value="RUR01623.1"/>
    <property type="molecule type" value="Genomic_DNA"/>
</dbReference>
<organism evidence="3 4">
    <name type="scientific">Labedella endophytica</name>
    <dbReference type="NCBI Taxonomy" id="1523160"/>
    <lineage>
        <taxon>Bacteria</taxon>
        <taxon>Bacillati</taxon>
        <taxon>Actinomycetota</taxon>
        <taxon>Actinomycetes</taxon>
        <taxon>Micrococcales</taxon>
        <taxon>Microbacteriaceae</taxon>
        <taxon>Labedella</taxon>
    </lineage>
</organism>
<accession>A0A433JTG7</accession>
<dbReference type="AlphaFoldDB" id="A0A433JTG7"/>
<keyword evidence="4" id="KW-1185">Reference proteome</keyword>
<dbReference type="Proteomes" id="UP000274909">
    <property type="component" value="Unassembled WGS sequence"/>
</dbReference>
<dbReference type="OrthoDB" id="5117547at2"/>
<comment type="caution">
    <text evidence="3">The sequence shown here is derived from an EMBL/GenBank/DDBJ whole genome shotgun (WGS) entry which is preliminary data.</text>
</comment>
<keyword evidence="2" id="KW-0732">Signal</keyword>
<proteinExistence type="predicted"/>